<accession>A0A926RW25</accession>
<dbReference type="RefSeq" id="WP_191155440.1">
    <property type="nucleotide sequence ID" value="NZ_JACXAI010000002.1"/>
</dbReference>
<sequence length="54" mass="6240">MESKFEDLVKKKAHQGIDKLTGNRLLKVASLIDELIKEDEYINEYINLGMKMGE</sequence>
<gene>
    <name evidence="1" type="ORF">IC621_02630</name>
</gene>
<evidence type="ECO:0000313" key="2">
    <source>
        <dbReference type="Proteomes" id="UP000626844"/>
    </source>
</evidence>
<protein>
    <submittedName>
        <fullName evidence="1">Uncharacterized protein</fullName>
    </submittedName>
</protein>
<comment type="caution">
    <text evidence="1">The sequence shown here is derived from an EMBL/GenBank/DDBJ whole genome shotgun (WGS) entry which is preliminary data.</text>
</comment>
<proteinExistence type="predicted"/>
<dbReference type="Proteomes" id="UP000626844">
    <property type="component" value="Unassembled WGS sequence"/>
</dbReference>
<keyword evidence="2" id="KW-1185">Reference proteome</keyword>
<organism evidence="1 2">
    <name type="scientific">Metabacillus arenae</name>
    <dbReference type="NCBI Taxonomy" id="2771434"/>
    <lineage>
        <taxon>Bacteria</taxon>
        <taxon>Bacillati</taxon>
        <taxon>Bacillota</taxon>
        <taxon>Bacilli</taxon>
        <taxon>Bacillales</taxon>
        <taxon>Bacillaceae</taxon>
        <taxon>Metabacillus</taxon>
    </lineage>
</organism>
<evidence type="ECO:0000313" key="1">
    <source>
        <dbReference type="EMBL" id="MBD1379115.1"/>
    </source>
</evidence>
<dbReference type="AlphaFoldDB" id="A0A926RW25"/>
<dbReference type="EMBL" id="JACXAI010000002">
    <property type="protein sequence ID" value="MBD1379115.1"/>
    <property type="molecule type" value="Genomic_DNA"/>
</dbReference>
<name>A0A926RW25_9BACI</name>
<reference evidence="1" key="1">
    <citation type="submission" date="2020-09" db="EMBL/GenBank/DDBJ databases">
        <title>A novel bacterium of genus Bacillus, isolated from South China Sea.</title>
        <authorList>
            <person name="Huang H."/>
            <person name="Mo K."/>
            <person name="Hu Y."/>
        </authorList>
    </citation>
    <scope>NUCLEOTIDE SEQUENCE</scope>
    <source>
        <strain evidence="1">IB182487</strain>
    </source>
</reference>